<keyword evidence="15" id="KW-1185">Reference proteome</keyword>
<keyword evidence="3 11" id="KW-0227">DNA damage</keyword>
<dbReference type="GO" id="GO:0004386">
    <property type="term" value="F:helicase activity"/>
    <property type="evidence" value="ECO:0007669"/>
    <property type="project" value="UniProtKB-KW"/>
</dbReference>
<dbReference type="Pfam" id="PF13245">
    <property type="entry name" value="AAA_19"/>
    <property type="match status" value="1"/>
</dbReference>
<keyword evidence="2 11" id="KW-0547">Nucleotide-binding</keyword>
<dbReference type="EMBL" id="FPAZ01000012">
    <property type="protein sequence ID" value="SFT86050.1"/>
    <property type="molecule type" value="Genomic_DNA"/>
</dbReference>
<keyword evidence="1 11" id="KW-0540">Nuclease</keyword>
<dbReference type="SUPFAM" id="SSF52540">
    <property type="entry name" value="P-loop containing nucleoside triphosphate hydrolases"/>
    <property type="match status" value="1"/>
</dbReference>
<proteinExistence type="inferred from homology"/>
<dbReference type="Proteomes" id="UP000183805">
    <property type="component" value="Unassembled WGS sequence"/>
</dbReference>
<dbReference type="Pfam" id="PF13538">
    <property type="entry name" value="UvrD_C_2"/>
    <property type="match status" value="1"/>
</dbReference>
<evidence type="ECO:0000256" key="2">
    <source>
        <dbReference type="ARBA" id="ARBA00022741"/>
    </source>
</evidence>
<evidence type="ECO:0000256" key="11">
    <source>
        <dbReference type="HAMAP-Rule" id="MF_01487"/>
    </source>
</evidence>
<dbReference type="InterPro" id="IPR006344">
    <property type="entry name" value="RecD"/>
</dbReference>
<evidence type="ECO:0000313" key="15">
    <source>
        <dbReference type="Proteomes" id="UP000183805"/>
    </source>
</evidence>
<evidence type="ECO:0000259" key="13">
    <source>
        <dbReference type="SMART" id="SM00382"/>
    </source>
</evidence>
<comment type="similarity">
    <text evidence="11">Belongs to the RecD family.</text>
</comment>
<sequence>MSQMTFGFDEREPEQPRKHKEPLKEPVQALEGTEVEMKTQPLLDFLLETKRIRLVDVKLAELLIGTDTSQKNEVFYLILLLAVAQQSQHSCLDLNAINWQNPFAIREQAVSDASIAAPDIISPFSENYDAQQAETQLMAAACVGDDKPLLLFANKLYFARLAQYETVLASRLSHLAAKPLNIDETALTALLTEYFPDEAHREDPADPIKTLNWQKVACAIAATKGFSVITGGPGTGKTTTVTKLLAIMQSLYASAPLTIKLVAPTGKAAARLSESILGAKQKLSMIPKDIAPLIPETAQTIHRLLGVIPHTNKFRHNKRNPLHLDVLIIDEASMVDLSLMAKLIEALPSHARLILLGDKDQLASVDTGSILSDLCQGLTLEKMPAYSQARAEQLNRVCFNNRAVLSHSEDSYLLSDCIAFLQQSYRFDGKSGIGQLAQAVNTNSQGLLGYVEQTVNEGGFSDLKLNYNVINKPIEHFVQLAAQHYQAYLTLIREGAGVAKVHNAFSDYQLLAAVKEGDYGVNSLNLRIEKALSQQGLISPYQRHYLGMPIMISQNDYQLKLFNGDIGILMHDEQGQLKAMFIDEQENIRAFSPARLPAHDKVYAMTIHKSQGSEFAYTAMILPPINQANQGINRQLVYTGITRAKNTFELVADKNVLLMAMNKSVTRASGLFDRLKHAAS</sequence>
<dbReference type="Pfam" id="PF21185">
    <property type="entry name" value="RecD_N"/>
    <property type="match status" value="1"/>
</dbReference>
<feature type="binding site" evidence="11">
    <location>
        <begin position="231"/>
        <end position="238"/>
    </location>
    <ligand>
        <name>ATP</name>
        <dbReference type="ChEBI" id="CHEBI:30616"/>
    </ligand>
</feature>
<dbReference type="CDD" id="cd17933">
    <property type="entry name" value="DEXSc_RecD-like"/>
    <property type="match status" value="1"/>
</dbReference>
<accession>A0ABY1GUD0</accession>
<dbReference type="InterPro" id="IPR027417">
    <property type="entry name" value="P-loop_NTPase"/>
</dbReference>
<dbReference type="InterPro" id="IPR003593">
    <property type="entry name" value="AAA+_ATPase"/>
</dbReference>
<evidence type="ECO:0000256" key="1">
    <source>
        <dbReference type="ARBA" id="ARBA00022722"/>
    </source>
</evidence>
<dbReference type="InterPro" id="IPR050534">
    <property type="entry name" value="Coronavir_polyprotein_1ab"/>
</dbReference>
<evidence type="ECO:0000256" key="5">
    <source>
        <dbReference type="ARBA" id="ARBA00022806"/>
    </source>
</evidence>
<evidence type="ECO:0000256" key="6">
    <source>
        <dbReference type="ARBA" id="ARBA00022839"/>
    </source>
</evidence>
<protein>
    <recommendedName>
        <fullName evidence="11">RecBCD enzyme subunit RecD</fullName>
        <ecNumber evidence="11">5.6.2.3</ecNumber>
    </recommendedName>
    <alternativeName>
        <fullName evidence="11">DNA 5'-3' helicase subunit RecD</fullName>
    </alternativeName>
    <alternativeName>
        <fullName evidence="11">Exonuclease V subunit RecD</fullName>
        <shortName evidence="11">ExoV subunit RecD</shortName>
    </alternativeName>
    <alternativeName>
        <fullName evidence="11">Helicase/nuclease RecBCD subunit RecD</fullName>
    </alternativeName>
</protein>
<dbReference type="EC" id="5.6.2.3" evidence="11"/>
<keyword evidence="5 11" id="KW-0347">Helicase</keyword>
<dbReference type="Gene3D" id="3.40.50.300">
    <property type="entry name" value="P-loop containing nucleotide triphosphate hydrolases"/>
    <property type="match status" value="3"/>
</dbReference>
<dbReference type="NCBIfam" id="TIGR01447">
    <property type="entry name" value="recD"/>
    <property type="match status" value="1"/>
</dbReference>
<keyword evidence="6 11" id="KW-0269">Exonuclease</keyword>
<dbReference type="SMART" id="SM00382">
    <property type="entry name" value="AAA"/>
    <property type="match status" value="1"/>
</dbReference>
<comment type="miscellaneous">
    <text evidence="11">In the RecBCD complex, RecB has a slow 3'-5' helicase, an exonuclease activity and loads RecA onto ssDNA, RecD has a fast 5'-3' helicase activity, while RecC stimulates the ATPase and processivity of the RecB helicase and contributes to recognition of the Chi site.</text>
</comment>
<keyword evidence="8 11" id="KW-0238">DNA-binding</keyword>
<gene>
    <name evidence="11" type="primary">recD</name>
    <name evidence="14" type="ORF">SAMN04487854_112111</name>
</gene>
<comment type="caution">
    <text evidence="14">The sequence shown here is derived from an EMBL/GenBank/DDBJ whole genome shotgun (WGS) entry which is preliminary data.</text>
</comment>
<evidence type="ECO:0000256" key="3">
    <source>
        <dbReference type="ARBA" id="ARBA00022763"/>
    </source>
</evidence>
<evidence type="ECO:0000256" key="4">
    <source>
        <dbReference type="ARBA" id="ARBA00022801"/>
    </source>
</evidence>
<feature type="domain" description="AAA+ ATPase" evidence="13">
    <location>
        <begin position="223"/>
        <end position="378"/>
    </location>
</feature>
<organism evidence="14 15">
    <name type="scientific">Pseudoalteromonas lipolytica</name>
    <dbReference type="NCBI Taxonomy" id="570156"/>
    <lineage>
        <taxon>Bacteria</taxon>
        <taxon>Pseudomonadati</taxon>
        <taxon>Pseudomonadota</taxon>
        <taxon>Gammaproteobacteria</taxon>
        <taxon>Alteromonadales</taxon>
        <taxon>Pseudoalteromonadaceae</taxon>
        <taxon>Pseudoalteromonas</taxon>
    </lineage>
</organism>
<keyword evidence="7 11" id="KW-0067">ATP-binding</keyword>
<dbReference type="CDD" id="cd18809">
    <property type="entry name" value="SF1_C_RecD"/>
    <property type="match status" value="1"/>
</dbReference>
<keyword evidence="9 11" id="KW-0234">DNA repair</keyword>
<name>A0ABY1GUD0_9GAMM</name>
<keyword evidence="4 11" id="KW-0378">Hydrolase</keyword>
<comment type="subunit">
    <text evidence="11">Heterotrimer of RecB, RecC and RecD. All subunits contribute to DNA-binding.</text>
</comment>
<dbReference type="Gene3D" id="1.10.10.1020">
    <property type="entry name" value="RecBCD complex, subunit RecD, N-terminal domain"/>
    <property type="match status" value="1"/>
</dbReference>
<keyword evidence="10 11" id="KW-0413">Isomerase</keyword>
<reference evidence="14 15" key="1">
    <citation type="submission" date="2016-10" db="EMBL/GenBank/DDBJ databases">
        <authorList>
            <person name="Varghese N."/>
            <person name="Submissions S."/>
        </authorList>
    </citation>
    <scope>NUCLEOTIDE SEQUENCE [LARGE SCALE GENOMIC DNA]</scope>
    <source>
        <strain evidence="14 15">CGMCC 1.8499</strain>
    </source>
</reference>
<dbReference type="InterPro" id="IPR027785">
    <property type="entry name" value="UvrD-like_helicase_C"/>
</dbReference>
<dbReference type="HAMAP" id="MF_01487">
    <property type="entry name" value="RecD"/>
    <property type="match status" value="1"/>
</dbReference>
<evidence type="ECO:0000256" key="10">
    <source>
        <dbReference type="ARBA" id="ARBA00023235"/>
    </source>
</evidence>
<evidence type="ECO:0000256" key="9">
    <source>
        <dbReference type="ARBA" id="ARBA00023204"/>
    </source>
</evidence>
<dbReference type="InterPro" id="IPR049550">
    <property type="entry name" value="RecD_N"/>
</dbReference>
<evidence type="ECO:0000256" key="7">
    <source>
        <dbReference type="ARBA" id="ARBA00022840"/>
    </source>
</evidence>
<evidence type="ECO:0000313" key="14">
    <source>
        <dbReference type="EMBL" id="SFT86050.1"/>
    </source>
</evidence>
<comment type="catalytic activity">
    <reaction evidence="11">
        <text>ATP + H2O = ADP + phosphate + H(+)</text>
        <dbReference type="Rhea" id="RHEA:13065"/>
        <dbReference type="ChEBI" id="CHEBI:15377"/>
        <dbReference type="ChEBI" id="CHEBI:15378"/>
        <dbReference type="ChEBI" id="CHEBI:30616"/>
        <dbReference type="ChEBI" id="CHEBI:43474"/>
        <dbReference type="ChEBI" id="CHEBI:456216"/>
        <dbReference type="EC" id="5.6.2.3"/>
    </reaction>
</comment>
<dbReference type="InterPro" id="IPR041851">
    <property type="entry name" value="RecD_N_sf"/>
</dbReference>
<evidence type="ECO:0000256" key="8">
    <source>
        <dbReference type="ARBA" id="ARBA00023125"/>
    </source>
</evidence>
<comment type="function">
    <text evidence="11">A helicase/nuclease that prepares dsDNA breaks (DSB) for recombinational DNA repair. Binds to DSBs and unwinds DNA via a highly rapid and processive ATP-dependent bidirectional helicase activity. Unwinds dsDNA until it encounters a Chi (crossover hotspot instigator) sequence from the 3' direction. Cuts ssDNA a few nucleotides 3' to the Chi site. The properties and activities of the enzyme are changed at Chi. The Chi-altered holoenzyme produces a long 3'-ssDNA overhang and facilitates RecA-binding to the ssDNA for homologous DNA recombination and repair. Holoenzyme degrades any linearized DNA that is unable to undergo homologous recombination. In the holoenzyme this subunit has ssDNA-dependent ATPase and 5'-3' helicase activity. When added to pre-assembled RecBC greatly stimulates nuclease activity and augments holoenzyme processivity. Negatively regulates the RecA-loading ability of RecBCD.</text>
</comment>
<dbReference type="PANTHER" id="PTHR43788">
    <property type="entry name" value="DNA2/NAM7 HELICASE FAMILY MEMBER"/>
    <property type="match status" value="1"/>
</dbReference>
<dbReference type="PANTHER" id="PTHR43788:SF6">
    <property type="entry name" value="DNA HELICASE B"/>
    <property type="match status" value="1"/>
</dbReference>
<evidence type="ECO:0000256" key="12">
    <source>
        <dbReference type="SAM" id="MobiDB-lite"/>
    </source>
</evidence>
<feature type="region of interest" description="Disordered" evidence="12">
    <location>
        <begin position="1"/>
        <end position="24"/>
    </location>
</feature>